<protein>
    <recommendedName>
        <fullName evidence="2">Apple domain-containing protein</fullName>
    </recommendedName>
</protein>
<keyword evidence="1" id="KW-0812">Transmembrane</keyword>
<dbReference type="PANTHER" id="PTHR32444">
    <property type="entry name" value="BULB-TYPE LECTIN DOMAIN-CONTAINING PROTEIN"/>
    <property type="match status" value="1"/>
</dbReference>
<reference evidence="3 4" key="1">
    <citation type="journal article" date="2017" name="Nat. Commun.">
        <title>Genome assembly with in vitro proximity ligation data and whole-genome triplication in lettuce.</title>
        <authorList>
            <person name="Reyes-Chin-Wo S."/>
            <person name="Wang Z."/>
            <person name="Yang X."/>
            <person name="Kozik A."/>
            <person name="Arikit S."/>
            <person name="Song C."/>
            <person name="Xia L."/>
            <person name="Froenicke L."/>
            <person name="Lavelle D.O."/>
            <person name="Truco M.J."/>
            <person name="Xia R."/>
            <person name="Zhu S."/>
            <person name="Xu C."/>
            <person name="Xu H."/>
            <person name="Xu X."/>
            <person name="Cox K."/>
            <person name="Korf I."/>
            <person name="Meyers B.C."/>
            <person name="Michelmore R.W."/>
        </authorList>
    </citation>
    <scope>NUCLEOTIDE SEQUENCE [LARGE SCALE GENOMIC DNA]</scope>
    <source>
        <strain evidence="4">cv. Salinas</strain>
        <tissue evidence="3">Seedlings</tissue>
    </source>
</reference>
<feature type="transmembrane region" description="Helical" evidence="1">
    <location>
        <begin position="70"/>
        <end position="94"/>
    </location>
</feature>
<dbReference type="InterPro" id="IPR003609">
    <property type="entry name" value="Pan_app"/>
</dbReference>
<keyword evidence="4" id="KW-1185">Reference proteome</keyword>
<evidence type="ECO:0000313" key="3">
    <source>
        <dbReference type="EMBL" id="KAJ0223006.1"/>
    </source>
</evidence>
<dbReference type="EMBL" id="NBSK02000002">
    <property type="protein sequence ID" value="KAJ0223006.1"/>
    <property type="molecule type" value="Genomic_DNA"/>
</dbReference>
<keyword evidence="1" id="KW-1133">Transmembrane helix</keyword>
<evidence type="ECO:0000259" key="2">
    <source>
        <dbReference type="PROSITE" id="PS50948"/>
    </source>
</evidence>
<dbReference type="Pfam" id="PF08276">
    <property type="entry name" value="PAN_2"/>
    <property type="match status" value="1"/>
</dbReference>
<sequence length="138" mass="15325">MSLAECKKECNLKRNCSCTAYANLDVRNGGSGCLLWFGNLTDIRDFEENQDLYIRIAMTESTGSSKKRKIILVLLTSVGVVLVGLTLAVLLYGYKKKISPRAGNATSSHYNMSQLEKLKKAYMPTQGSTIYLRTFGLI</sequence>
<dbReference type="CDD" id="cd01098">
    <property type="entry name" value="PAN_AP_plant"/>
    <property type="match status" value="1"/>
</dbReference>
<gene>
    <name evidence="3" type="ORF">LSAT_V11C200092150</name>
</gene>
<evidence type="ECO:0000256" key="1">
    <source>
        <dbReference type="SAM" id="Phobius"/>
    </source>
</evidence>
<dbReference type="AlphaFoldDB" id="A0A9R1WD19"/>
<feature type="domain" description="Apple" evidence="2">
    <location>
        <begin position="1"/>
        <end position="57"/>
    </location>
</feature>
<proteinExistence type="predicted"/>
<dbReference type="PANTHER" id="PTHR32444:SF232">
    <property type="entry name" value="S-LOCUS GLYCOPROTEIN"/>
    <property type="match status" value="1"/>
</dbReference>
<comment type="caution">
    <text evidence="3">The sequence shown here is derived from an EMBL/GenBank/DDBJ whole genome shotgun (WGS) entry which is preliminary data.</text>
</comment>
<dbReference type="Proteomes" id="UP000235145">
    <property type="component" value="Unassembled WGS sequence"/>
</dbReference>
<dbReference type="PROSITE" id="PS50948">
    <property type="entry name" value="PAN"/>
    <property type="match status" value="1"/>
</dbReference>
<name>A0A9R1WD19_LACSA</name>
<accession>A0A9R1WD19</accession>
<evidence type="ECO:0000313" key="4">
    <source>
        <dbReference type="Proteomes" id="UP000235145"/>
    </source>
</evidence>
<keyword evidence="1" id="KW-0472">Membrane</keyword>
<organism evidence="3 4">
    <name type="scientific">Lactuca sativa</name>
    <name type="common">Garden lettuce</name>
    <dbReference type="NCBI Taxonomy" id="4236"/>
    <lineage>
        <taxon>Eukaryota</taxon>
        <taxon>Viridiplantae</taxon>
        <taxon>Streptophyta</taxon>
        <taxon>Embryophyta</taxon>
        <taxon>Tracheophyta</taxon>
        <taxon>Spermatophyta</taxon>
        <taxon>Magnoliopsida</taxon>
        <taxon>eudicotyledons</taxon>
        <taxon>Gunneridae</taxon>
        <taxon>Pentapetalae</taxon>
        <taxon>asterids</taxon>
        <taxon>campanulids</taxon>
        <taxon>Asterales</taxon>
        <taxon>Asteraceae</taxon>
        <taxon>Cichorioideae</taxon>
        <taxon>Cichorieae</taxon>
        <taxon>Lactucinae</taxon>
        <taxon>Lactuca</taxon>
    </lineage>
</organism>